<dbReference type="GO" id="GO:0005829">
    <property type="term" value="C:cytosol"/>
    <property type="evidence" value="ECO:0007669"/>
    <property type="project" value="TreeGrafter"/>
</dbReference>
<dbReference type="AlphaFoldDB" id="A0A5B8U9R1"/>
<evidence type="ECO:0000256" key="3">
    <source>
        <dbReference type="ARBA" id="ARBA00022801"/>
    </source>
</evidence>
<comment type="catalytic activity">
    <reaction evidence="7">
        <text>Couples ATP hydrolysis with the unwinding of duplex DNA by translocating in the 3'-5' direction.</text>
        <dbReference type="EC" id="5.6.2.4"/>
    </reaction>
</comment>
<dbReference type="EC" id="5.6.2.4" evidence="8"/>
<reference evidence="13 14" key="1">
    <citation type="journal article" date="2018" name="J. Microbiol.">
        <title>Baekduia soli gen. nov., sp. nov., a novel bacterium isolated from the soil of Baekdu Mountain and proposal of a novel family name, Baekduiaceae fam. nov.</title>
        <authorList>
            <person name="An D.S."/>
            <person name="Siddiqi M.Z."/>
            <person name="Kim K.H."/>
            <person name="Yu H.S."/>
            <person name="Im W.T."/>
        </authorList>
    </citation>
    <scope>NUCLEOTIDE SEQUENCE [LARGE SCALE GENOMIC DNA]</scope>
    <source>
        <strain evidence="13 14">BR7-21</strain>
    </source>
</reference>
<dbReference type="InterPro" id="IPR000212">
    <property type="entry name" value="DNA_helicase_UvrD/REP"/>
</dbReference>
<dbReference type="KEGG" id="bsol:FSW04_18345"/>
<evidence type="ECO:0000313" key="13">
    <source>
        <dbReference type="EMBL" id="QEC49341.1"/>
    </source>
</evidence>
<evidence type="ECO:0000256" key="1">
    <source>
        <dbReference type="ARBA" id="ARBA00009922"/>
    </source>
</evidence>
<dbReference type="PROSITE" id="PS51217">
    <property type="entry name" value="UVRD_HELICASE_CTER"/>
    <property type="match status" value="1"/>
</dbReference>
<keyword evidence="3 10" id="KW-0378">Hydrolase</keyword>
<evidence type="ECO:0000313" key="14">
    <source>
        <dbReference type="Proteomes" id="UP000321805"/>
    </source>
</evidence>
<evidence type="ECO:0000256" key="2">
    <source>
        <dbReference type="ARBA" id="ARBA00022741"/>
    </source>
</evidence>
<evidence type="ECO:0000259" key="12">
    <source>
        <dbReference type="PROSITE" id="PS51217"/>
    </source>
</evidence>
<evidence type="ECO:0000259" key="11">
    <source>
        <dbReference type="PROSITE" id="PS51198"/>
    </source>
</evidence>
<evidence type="ECO:0000256" key="7">
    <source>
        <dbReference type="ARBA" id="ARBA00034617"/>
    </source>
</evidence>
<dbReference type="PANTHER" id="PTHR11070:SF3">
    <property type="entry name" value="DNA 3'-5' HELICASE"/>
    <property type="match status" value="1"/>
</dbReference>
<evidence type="ECO:0000256" key="6">
    <source>
        <dbReference type="ARBA" id="ARBA00023235"/>
    </source>
</evidence>
<dbReference type="Pfam" id="PF13361">
    <property type="entry name" value="UvrD_C"/>
    <property type="match status" value="2"/>
</dbReference>
<dbReference type="InterPro" id="IPR014016">
    <property type="entry name" value="UvrD-like_ATP-bd"/>
</dbReference>
<accession>A0A5B8U9R1</accession>
<dbReference type="CDD" id="cd17932">
    <property type="entry name" value="DEXQc_UvrD"/>
    <property type="match status" value="1"/>
</dbReference>
<dbReference type="InterPro" id="IPR027417">
    <property type="entry name" value="P-loop_NTPase"/>
</dbReference>
<dbReference type="Proteomes" id="UP000321805">
    <property type="component" value="Chromosome"/>
</dbReference>
<dbReference type="SUPFAM" id="SSF52540">
    <property type="entry name" value="P-loop containing nucleoside triphosphate hydrolases"/>
    <property type="match status" value="1"/>
</dbReference>
<dbReference type="InterPro" id="IPR013986">
    <property type="entry name" value="DExx_box_DNA_helicase_dom_sf"/>
</dbReference>
<organism evidence="13 14">
    <name type="scientific">Baekduia soli</name>
    <dbReference type="NCBI Taxonomy" id="496014"/>
    <lineage>
        <taxon>Bacteria</taxon>
        <taxon>Bacillati</taxon>
        <taxon>Actinomycetota</taxon>
        <taxon>Thermoleophilia</taxon>
        <taxon>Solirubrobacterales</taxon>
        <taxon>Baekduiaceae</taxon>
        <taxon>Baekduia</taxon>
    </lineage>
</organism>
<dbReference type="GO" id="GO:0016887">
    <property type="term" value="F:ATP hydrolysis activity"/>
    <property type="evidence" value="ECO:0007669"/>
    <property type="project" value="RHEA"/>
</dbReference>
<dbReference type="EMBL" id="CP042430">
    <property type="protein sequence ID" value="QEC49341.1"/>
    <property type="molecule type" value="Genomic_DNA"/>
</dbReference>
<evidence type="ECO:0000256" key="8">
    <source>
        <dbReference type="ARBA" id="ARBA00034808"/>
    </source>
</evidence>
<feature type="binding site" evidence="10">
    <location>
        <begin position="40"/>
        <end position="47"/>
    </location>
    <ligand>
        <name>ATP</name>
        <dbReference type="ChEBI" id="CHEBI:30616"/>
    </ligand>
</feature>
<evidence type="ECO:0000256" key="5">
    <source>
        <dbReference type="ARBA" id="ARBA00022840"/>
    </source>
</evidence>
<dbReference type="RefSeq" id="WP_146921703.1">
    <property type="nucleotide sequence ID" value="NZ_CP042430.1"/>
</dbReference>
<sequence length="690" mass="74170">MFVSEASPTSEPHAPPWLADLNPEQHAAAVHRDGHLLVLAGAGTGKTTTVCARVAWLIEEGVAPERILLLTFTRRAAREMLARAGALTRSAPGGGARRVVGGTFHAAAHRLVRAHAAALGLAQDFALLDAADAADLLDLVRQEQGLSETGRRFPRKHTLADLCSRTVNAQRPLRELLASDFPWCEEHGDALAELFRAFAARKRELGVLDLDDLLLYWRALVLDPAAGRHIAQGIDHVLVDEYQDVNGLQVDIVAGLADHGCTVTAVGNDFQAIYGFRSASAGHILGFPAQFAGAATVTLERNYRSGQGLLDVANAVAAQDADGFPKVLRAQRGGGEVPRLVFCRDQTHEAAEVCDRVLAAREEGMLLREQAVLARTGHDTDLLELELSRRRIPYVKYGGLRYLEAAHVKDFLAVLRLTDRLGDEMSWFRVLLLLEGVGPNRARRALDHLLAGGPPPAAELPARWETARAELPSGAREHGDALVAALAGAQDAGAAAGAERLRDALAPLVRAKYPDGAVRLQDLDALCGLAGEAADLRTFVAELVIDPPSSSSDLAVAPHLDDDWLVLSTVHSAKGLEWQSVHVIAAYDGNFPACMAVGTKESIAEERRLLYVALTRARRSLTVYVPRRYYHRPTGRDDGHGYGKASRFLSPDVQALCEVVHLADDPAAAAPVPAPGAQARITVSVDELFA</sequence>
<dbReference type="PROSITE" id="PS51198">
    <property type="entry name" value="UVRD_HELICASE_ATP_BIND"/>
    <property type="match status" value="1"/>
</dbReference>
<keyword evidence="4 10" id="KW-0347">Helicase</keyword>
<feature type="domain" description="UvrD-like helicase ATP-binding" evidence="11">
    <location>
        <begin position="19"/>
        <end position="306"/>
    </location>
</feature>
<proteinExistence type="inferred from homology"/>
<name>A0A5B8U9R1_9ACTN</name>
<keyword evidence="2 10" id="KW-0547">Nucleotide-binding</keyword>
<dbReference type="GO" id="GO:0005524">
    <property type="term" value="F:ATP binding"/>
    <property type="evidence" value="ECO:0007669"/>
    <property type="project" value="UniProtKB-UniRule"/>
</dbReference>
<dbReference type="GO" id="GO:0000725">
    <property type="term" value="P:recombinational repair"/>
    <property type="evidence" value="ECO:0007669"/>
    <property type="project" value="TreeGrafter"/>
</dbReference>
<dbReference type="InterPro" id="IPR014017">
    <property type="entry name" value="DNA_helicase_UvrD-like_C"/>
</dbReference>
<evidence type="ECO:0000256" key="9">
    <source>
        <dbReference type="ARBA" id="ARBA00048988"/>
    </source>
</evidence>
<dbReference type="PANTHER" id="PTHR11070">
    <property type="entry name" value="UVRD / RECB / PCRA DNA HELICASE FAMILY MEMBER"/>
    <property type="match status" value="1"/>
</dbReference>
<dbReference type="Gene3D" id="1.10.10.160">
    <property type="match status" value="1"/>
</dbReference>
<keyword evidence="5 10" id="KW-0067">ATP-binding</keyword>
<comment type="similarity">
    <text evidence="1">Belongs to the helicase family. UvrD subfamily.</text>
</comment>
<dbReference type="OrthoDB" id="5905204at2"/>
<gene>
    <name evidence="13" type="ORF">FSW04_18345</name>
</gene>
<dbReference type="Gene3D" id="1.10.486.10">
    <property type="entry name" value="PCRA, domain 4"/>
    <property type="match status" value="1"/>
</dbReference>
<evidence type="ECO:0000256" key="10">
    <source>
        <dbReference type="PROSITE-ProRule" id="PRU00560"/>
    </source>
</evidence>
<dbReference type="GO" id="GO:0043138">
    <property type="term" value="F:3'-5' DNA helicase activity"/>
    <property type="evidence" value="ECO:0007669"/>
    <property type="project" value="UniProtKB-EC"/>
</dbReference>
<dbReference type="GO" id="GO:0003677">
    <property type="term" value="F:DNA binding"/>
    <property type="evidence" value="ECO:0007669"/>
    <property type="project" value="InterPro"/>
</dbReference>
<dbReference type="Pfam" id="PF00580">
    <property type="entry name" value="UvrD-helicase"/>
    <property type="match status" value="1"/>
</dbReference>
<protein>
    <recommendedName>
        <fullName evidence="8">DNA 3'-5' helicase</fullName>
        <ecNumber evidence="8">5.6.2.4</ecNumber>
    </recommendedName>
</protein>
<feature type="domain" description="UvrD-like helicase C-terminal" evidence="12">
    <location>
        <begin position="307"/>
        <end position="575"/>
    </location>
</feature>
<dbReference type="Gene3D" id="3.40.50.300">
    <property type="entry name" value="P-loop containing nucleotide triphosphate hydrolases"/>
    <property type="match status" value="2"/>
</dbReference>
<comment type="catalytic activity">
    <reaction evidence="9">
        <text>ATP + H2O = ADP + phosphate + H(+)</text>
        <dbReference type="Rhea" id="RHEA:13065"/>
        <dbReference type="ChEBI" id="CHEBI:15377"/>
        <dbReference type="ChEBI" id="CHEBI:15378"/>
        <dbReference type="ChEBI" id="CHEBI:30616"/>
        <dbReference type="ChEBI" id="CHEBI:43474"/>
        <dbReference type="ChEBI" id="CHEBI:456216"/>
        <dbReference type="EC" id="5.6.2.4"/>
    </reaction>
</comment>
<keyword evidence="6" id="KW-0413">Isomerase</keyword>
<evidence type="ECO:0000256" key="4">
    <source>
        <dbReference type="ARBA" id="ARBA00022806"/>
    </source>
</evidence>
<keyword evidence="14" id="KW-1185">Reference proteome</keyword>